<proteinExistence type="predicted"/>
<dbReference type="Pfam" id="PF09678">
    <property type="entry name" value="Caa3_CtaG"/>
    <property type="match status" value="1"/>
</dbReference>
<gene>
    <name evidence="7" type="ORF">FILTAD_02426</name>
</gene>
<feature type="transmembrane region" description="Helical" evidence="6">
    <location>
        <begin position="92"/>
        <end position="118"/>
    </location>
</feature>
<sequence length="349" mass="39721">MEIYLTQAFCYLFINVIVRSLSYHAVSYIMDKDLSEGAMAMLPISIFGFRALWSPWFLLLIVVGIAFYFLLTMKWRHHFKDTEPVTPKQISFFLMGMILLYAVKGSPVDLLGHILFAVHMVQMAFLLLVIAPFIILGLPNWIWKKIFDVTILNKILGVLTKPLVALVVFSFMFSLYHYPLILDNVKLSPVLHTIFTVTLFIAALFFWWPITNSLNGQPKIVGLKKIGYVILSALLITPACALIIFVDVPVYETYSSGEAWLQAMALCVPANTLNSLAGLNISGPELFINTPTVYDQQLGGIIMKVFQEIVYVVVIGTEFLRWHKDEQKNADEITRKDLLERQKMYTHGL</sequence>
<dbReference type="RefSeq" id="WP_345788904.1">
    <property type="nucleotide sequence ID" value="NZ_UXAV01000042.1"/>
</dbReference>
<dbReference type="InterPro" id="IPR019108">
    <property type="entry name" value="Caa3_assmbl_CtaG-rel"/>
</dbReference>
<feature type="transmembrane region" description="Helical" evidence="6">
    <location>
        <begin position="124"/>
        <end position="143"/>
    </location>
</feature>
<keyword evidence="8" id="KW-1185">Reference proteome</keyword>
<feature type="transmembrane region" description="Helical" evidence="6">
    <location>
        <begin position="9"/>
        <end position="30"/>
    </location>
</feature>
<feature type="transmembrane region" description="Helical" evidence="6">
    <location>
        <begin position="50"/>
        <end position="71"/>
    </location>
</feature>
<keyword evidence="5 6" id="KW-0472">Membrane</keyword>
<dbReference type="Proteomes" id="UP000270468">
    <property type="component" value="Unassembled WGS sequence"/>
</dbReference>
<dbReference type="InterPro" id="IPR014108">
    <property type="entry name" value="Caa3-assmbl_CtaG"/>
</dbReference>
<evidence type="ECO:0000256" key="6">
    <source>
        <dbReference type="SAM" id="Phobius"/>
    </source>
</evidence>
<dbReference type="EMBL" id="UXAV01000042">
    <property type="protein sequence ID" value="VDC29874.1"/>
    <property type="molecule type" value="Genomic_DNA"/>
</dbReference>
<keyword evidence="2" id="KW-1003">Cell membrane</keyword>
<feature type="transmembrane region" description="Helical" evidence="6">
    <location>
        <begin position="155"/>
        <end position="178"/>
    </location>
</feature>
<evidence type="ECO:0000256" key="2">
    <source>
        <dbReference type="ARBA" id="ARBA00022475"/>
    </source>
</evidence>
<organism evidence="7 8">
    <name type="scientific">Filibacter tadaridae</name>
    <dbReference type="NCBI Taxonomy" id="2483811"/>
    <lineage>
        <taxon>Bacteria</taxon>
        <taxon>Bacillati</taxon>
        <taxon>Bacillota</taxon>
        <taxon>Bacilli</taxon>
        <taxon>Bacillales</taxon>
        <taxon>Caryophanaceae</taxon>
        <taxon>Filibacter</taxon>
    </lineage>
</organism>
<reference evidence="7 8" key="1">
    <citation type="submission" date="2018-11" db="EMBL/GenBank/DDBJ databases">
        <authorList>
            <person name="Criscuolo A."/>
        </authorList>
    </citation>
    <scope>NUCLEOTIDE SEQUENCE [LARGE SCALE GENOMIC DNA]</scope>
    <source>
        <strain evidence="7">ATB-66</strain>
    </source>
</reference>
<keyword evidence="3 6" id="KW-0812">Transmembrane</keyword>
<feature type="transmembrane region" description="Helical" evidence="6">
    <location>
        <begin position="190"/>
        <end position="208"/>
    </location>
</feature>
<feature type="transmembrane region" description="Helical" evidence="6">
    <location>
        <begin position="228"/>
        <end position="246"/>
    </location>
</feature>
<protein>
    <submittedName>
        <fullName evidence="7">Cytochrome c oxidase caa3 assembly factor (Caa3_CtaG)</fullName>
    </submittedName>
</protein>
<dbReference type="NCBIfam" id="TIGR02737">
    <property type="entry name" value="caa3_CtaG"/>
    <property type="match status" value="1"/>
</dbReference>
<evidence type="ECO:0000256" key="5">
    <source>
        <dbReference type="ARBA" id="ARBA00023136"/>
    </source>
</evidence>
<evidence type="ECO:0000256" key="3">
    <source>
        <dbReference type="ARBA" id="ARBA00022692"/>
    </source>
</evidence>
<comment type="subcellular location">
    <subcellularLocation>
        <location evidence="1">Cell membrane</location>
        <topology evidence="1">Multi-pass membrane protein</topology>
    </subcellularLocation>
</comment>
<evidence type="ECO:0000256" key="4">
    <source>
        <dbReference type="ARBA" id="ARBA00022989"/>
    </source>
</evidence>
<dbReference type="AlphaFoldDB" id="A0A3P5X4R2"/>
<name>A0A3P5X4R2_9BACL</name>
<keyword evidence="4 6" id="KW-1133">Transmembrane helix</keyword>
<accession>A0A3P5X4R2</accession>
<evidence type="ECO:0000313" key="7">
    <source>
        <dbReference type="EMBL" id="VDC29874.1"/>
    </source>
</evidence>
<dbReference type="GO" id="GO:0005886">
    <property type="term" value="C:plasma membrane"/>
    <property type="evidence" value="ECO:0007669"/>
    <property type="project" value="UniProtKB-SubCell"/>
</dbReference>
<evidence type="ECO:0000313" key="8">
    <source>
        <dbReference type="Proteomes" id="UP000270468"/>
    </source>
</evidence>
<evidence type="ECO:0000256" key="1">
    <source>
        <dbReference type="ARBA" id="ARBA00004651"/>
    </source>
</evidence>